<proteinExistence type="predicted"/>
<dbReference type="Proteomes" id="UP001139981">
    <property type="component" value="Unassembled WGS sequence"/>
</dbReference>
<evidence type="ECO:0000313" key="2">
    <source>
        <dbReference type="Proteomes" id="UP001139981"/>
    </source>
</evidence>
<dbReference type="EMBL" id="JANBVB010000708">
    <property type="protein sequence ID" value="KAJ2892546.1"/>
    <property type="molecule type" value="Genomic_DNA"/>
</dbReference>
<sequence>MALVRQLLAQNHQASGSDPLSNMAGIGDILPIGMSSGMHLNGQQQAGYPMGNAIPAGSAFDAVITRWRQIILNPNIPGEQLAKLSMQLSAYGDLLVNPGGGMNNISEEARGQQFAQISKLQALIAQRQFGRGPAQPESRPESPMFENGSMAGNSAKDANSLAKKRGSGSPAPHVPLKKQRTADDGGQSESDVDMLPARPAYPGQPRPLGSNGSGGQFRGRDTHGAYADSDDSLAAPVARMGISRTGTAGDASGSDSEMSRSYGSLTDRARFDSREQQRRIRDRRMKERSGSNSGPSGGGDMPFVDDVITYTGVDLREESEIILGDMVHQGAYHQRPFASRENEGPRLSTHVVDGVEIAHDRLLASHFANARVMEALVAKICKRSHIRAVSADAVPYLTLALQDRLRSFMELVSAAAYHRTRTQTLPPPPLNPETRLPLYKITPHLDVKKQLAVLERADRVREQARQQQLTEREQRNILEHQQQIDGEGDARQAGDGSNLALLSEAAREGSVDASVTGGDQAGFSTTSSDMLKSGTTGKRGRKKDEGAVETAAYTSKNMPEDLRNKISNQTALRAAGGVRKAWMTAGSSNDWLSASSTARTAGSRAVGDAPADSLDANGMTAKRTGGLAPAHHDSGVANASHGHKRNRSSLGAASDFEGAGTASPGPDGSAQLGSLRPPPPLVPHRSTPLTTPLTVTVRDCLFSLERERLSSVRVGRGGGDRVLIQAYSSYLK</sequence>
<protein>
    <submittedName>
        <fullName evidence="1">Uncharacterized protein</fullName>
    </submittedName>
</protein>
<keyword evidence="2" id="KW-1185">Reference proteome</keyword>
<comment type="caution">
    <text evidence="1">The sequence shown here is derived from an EMBL/GenBank/DDBJ whole genome shotgun (WGS) entry which is preliminary data.</text>
</comment>
<organism evidence="1 2">
    <name type="scientific">Coemansia aciculifera</name>
    <dbReference type="NCBI Taxonomy" id="417176"/>
    <lineage>
        <taxon>Eukaryota</taxon>
        <taxon>Fungi</taxon>
        <taxon>Fungi incertae sedis</taxon>
        <taxon>Zoopagomycota</taxon>
        <taxon>Kickxellomycotina</taxon>
        <taxon>Kickxellomycetes</taxon>
        <taxon>Kickxellales</taxon>
        <taxon>Kickxellaceae</taxon>
        <taxon>Coemansia</taxon>
    </lineage>
</organism>
<gene>
    <name evidence="1" type="ORF">IWW38_003175</name>
</gene>
<name>A0ACC1M207_9FUNG</name>
<evidence type="ECO:0000313" key="1">
    <source>
        <dbReference type="EMBL" id="KAJ2892546.1"/>
    </source>
</evidence>
<accession>A0ACC1M207</accession>
<reference evidence="1" key="1">
    <citation type="submission" date="2022-07" db="EMBL/GenBank/DDBJ databases">
        <title>Phylogenomic reconstructions and comparative analyses of Kickxellomycotina fungi.</title>
        <authorList>
            <person name="Reynolds N.K."/>
            <person name="Stajich J.E."/>
            <person name="Barry K."/>
            <person name="Grigoriev I.V."/>
            <person name="Crous P."/>
            <person name="Smith M.E."/>
        </authorList>
    </citation>
    <scope>NUCLEOTIDE SEQUENCE</scope>
    <source>
        <strain evidence="1">CBS 190363</strain>
    </source>
</reference>